<sequence length="31" mass="3403">MNNGNPVSVVAAASLSLERFIRWRLLGGNFL</sequence>
<proteinExistence type="predicted"/>
<protein>
    <submittedName>
        <fullName evidence="1">Uncharacterized protein</fullName>
    </submittedName>
</protein>
<evidence type="ECO:0000313" key="1">
    <source>
        <dbReference type="EMBL" id="CAG7616948.1"/>
    </source>
</evidence>
<evidence type="ECO:0000313" key="2">
    <source>
        <dbReference type="Proteomes" id="UP000693672"/>
    </source>
</evidence>
<dbReference type="Proteomes" id="UP000693672">
    <property type="component" value="Unassembled WGS sequence"/>
</dbReference>
<reference evidence="1" key="1">
    <citation type="submission" date="2021-06" db="EMBL/GenBank/DDBJ databases">
        <authorList>
            <person name="Criscuolo A."/>
        </authorList>
    </citation>
    <scope>NUCLEOTIDE SEQUENCE</scope>
    <source>
        <strain evidence="1">CIP111600</strain>
    </source>
</reference>
<comment type="caution">
    <text evidence="1">The sequence shown here is derived from an EMBL/GenBank/DDBJ whole genome shotgun (WGS) entry which is preliminary data.</text>
</comment>
<accession>A0A916K2C3</accession>
<keyword evidence="2" id="KW-1185">Reference proteome</keyword>
<organism evidence="1 2">
    <name type="scientific">Paenibacillus solanacearum</name>
    <dbReference type="NCBI Taxonomy" id="2048548"/>
    <lineage>
        <taxon>Bacteria</taxon>
        <taxon>Bacillati</taxon>
        <taxon>Bacillota</taxon>
        <taxon>Bacilli</taxon>
        <taxon>Bacillales</taxon>
        <taxon>Paenibacillaceae</taxon>
        <taxon>Paenibacillus</taxon>
    </lineage>
</organism>
<gene>
    <name evidence="1" type="ORF">PAESOLCIP111_01962</name>
</gene>
<dbReference type="EMBL" id="CAJVAS010000006">
    <property type="protein sequence ID" value="CAG7616948.1"/>
    <property type="molecule type" value="Genomic_DNA"/>
</dbReference>
<dbReference type="AlphaFoldDB" id="A0A916K2C3"/>
<name>A0A916K2C3_9BACL</name>